<protein>
    <submittedName>
        <fullName evidence="6">Putative esterase</fullName>
    </submittedName>
</protein>
<dbReference type="InterPro" id="IPR014756">
    <property type="entry name" value="Ig_E-set"/>
</dbReference>
<dbReference type="Proteomes" id="UP000007947">
    <property type="component" value="Chromosome"/>
</dbReference>
<keyword evidence="2" id="KW-0963">Cytoplasm</keyword>
<dbReference type="InterPro" id="IPR029058">
    <property type="entry name" value="AB_hydrolase_fold"/>
</dbReference>
<keyword evidence="7" id="KW-1185">Reference proteome</keyword>
<name>F5XI45_MICPN</name>
<dbReference type="EMBL" id="AP012204">
    <property type="protein sequence ID" value="BAK35714.1"/>
    <property type="molecule type" value="Genomic_DNA"/>
</dbReference>
<dbReference type="GO" id="GO:0005737">
    <property type="term" value="C:cytoplasm"/>
    <property type="evidence" value="ECO:0007669"/>
    <property type="project" value="UniProtKB-SubCell"/>
</dbReference>
<dbReference type="Gene3D" id="3.40.50.1820">
    <property type="entry name" value="alpha/beta hydrolase"/>
    <property type="match status" value="1"/>
</dbReference>
<reference evidence="6 7" key="1">
    <citation type="submission" date="2011-05" db="EMBL/GenBank/DDBJ databases">
        <title>Whole genome sequence of Microlunatus phosphovorus NM-1.</title>
        <authorList>
            <person name="Hosoyama A."/>
            <person name="Sasaki K."/>
            <person name="Harada T."/>
            <person name="Igarashi R."/>
            <person name="Kawakoshi A."/>
            <person name="Sasagawa M."/>
            <person name="Fukada J."/>
            <person name="Nakamura S."/>
            <person name="Katano Y."/>
            <person name="Hanada S."/>
            <person name="Kamagata Y."/>
            <person name="Nakamura N."/>
            <person name="Yamazaki S."/>
            <person name="Fujita N."/>
        </authorList>
    </citation>
    <scope>NUCLEOTIDE SEQUENCE [LARGE SCALE GENOMIC DNA]</scope>
    <source>
        <strain evidence="7">ATCC 700054 / DSM 10555 / JCM 9379 / NBRC 101784 / NCIMB 13414 / VKM Ac-1990 / NM-1</strain>
    </source>
</reference>
<dbReference type="InterPro" id="IPR000801">
    <property type="entry name" value="Esterase-like"/>
</dbReference>
<sequence length="413" mass="45486">MTTVVRRTPPKLPRPYPAPLISSPAIEELGAQLSAVVPEKSGVVVEEFWRRHQRRPVVTAGAGTALTVTFLWRDAYADEVLLFINRMIDEWALGDSLMRRVEGTDVWWLAYRMDPDWRASYAFLPRRRDEPTLWAAGDPVRLRQALGRGRHDPGNPVTCRNRAGVTQSVVELPGAPAQQWLAPRASTSDDEQVTSSVEVMSGPQDRRLWVHRPVCEVAADTPVILAFDGDVWNGLPGESTQDLPNTLRNLTADGLLPPTLAIMIDSGSRDQRWRDLDPSTGIGGYLADVLLPWVRERFGVRAARQEVIVMGQSLGGLVALSAGISHPDAIGAVVAQSASLWQDDLRGALGDQTLVGSRFCVQFGRQEWSLRRPNLALARLLRARGAEVSVQVHNGGHDYAWWRGAVADGLLTV</sequence>
<dbReference type="KEGG" id="mph:MLP_27000"/>
<dbReference type="SUPFAM" id="SSF81296">
    <property type="entry name" value="E set domains"/>
    <property type="match status" value="1"/>
</dbReference>
<dbReference type="InterPro" id="IPR050583">
    <property type="entry name" value="Mycobacterial_A85_antigen"/>
</dbReference>
<evidence type="ECO:0000256" key="3">
    <source>
        <dbReference type="ARBA" id="ARBA00022801"/>
    </source>
</evidence>
<dbReference type="Gene3D" id="2.60.40.10">
    <property type="entry name" value="Immunoglobulins"/>
    <property type="match status" value="1"/>
</dbReference>
<dbReference type="eggNOG" id="COG2382">
    <property type="taxonomic scope" value="Bacteria"/>
</dbReference>
<evidence type="ECO:0000256" key="2">
    <source>
        <dbReference type="ARBA" id="ARBA00022490"/>
    </source>
</evidence>
<dbReference type="GO" id="GO:0006826">
    <property type="term" value="P:iron ion transport"/>
    <property type="evidence" value="ECO:0007669"/>
    <property type="project" value="InterPro"/>
</dbReference>
<dbReference type="RefSeq" id="WP_013863583.1">
    <property type="nucleotide sequence ID" value="NC_015635.1"/>
</dbReference>
<comment type="similarity">
    <text evidence="4">Belongs to the Fes family.</text>
</comment>
<dbReference type="PANTHER" id="PTHR48098:SF3">
    <property type="entry name" value="IRON(III) ENTEROBACTIN ESTERASE"/>
    <property type="match status" value="1"/>
</dbReference>
<dbReference type="GO" id="GO:0005506">
    <property type="term" value="F:iron ion binding"/>
    <property type="evidence" value="ECO:0007669"/>
    <property type="project" value="InterPro"/>
</dbReference>
<gene>
    <name evidence="6" type="ordered locus">MLP_27000</name>
</gene>
<dbReference type="HOGENOM" id="CLU_024314_3_0_11"/>
<organism evidence="6 7">
    <name type="scientific">Microlunatus phosphovorus (strain ATCC 700054 / DSM 10555 / JCM 9379 / NBRC 101784 / NCIMB 13414 / VKM Ac-1990 / NM-1)</name>
    <dbReference type="NCBI Taxonomy" id="1032480"/>
    <lineage>
        <taxon>Bacteria</taxon>
        <taxon>Bacillati</taxon>
        <taxon>Actinomycetota</taxon>
        <taxon>Actinomycetes</taxon>
        <taxon>Propionibacteriales</taxon>
        <taxon>Propionibacteriaceae</taxon>
        <taxon>Microlunatus</taxon>
    </lineage>
</organism>
<comment type="subcellular location">
    <subcellularLocation>
        <location evidence="1">Cytoplasm</location>
    </subcellularLocation>
</comment>
<dbReference type="GO" id="GO:0008849">
    <property type="term" value="F:enterochelin esterase activity"/>
    <property type="evidence" value="ECO:0007669"/>
    <property type="project" value="InterPro"/>
</dbReference>
<dbReference type="InterPro" id="IPR021764">
    <property type="entry name" value="Enterochelin_esterase_N"/>
</dbReference>
<proteinExistence type="inferred from homology"/>
<evidence type="ECO:0000256" key="4">
    <source>
        <dbReference type="ARBA" id="ARBA00024201"/>
    </source>
</evidence>
<dbReference type="OrthoDB" id="9775130at2"/>
<accession>F5XI45</accession>
<evidence type="ECO:0000256" key="1">
    <source>
        <dbReference type="ARBA" id="ARBA00004496"/>
    </source>
</evidence>
<dbReference type="AlphaFoldDB" id="F5XI45"/>
<feature type="domain" description="Enterochelin esterase N-terminal" evidence="5">
    <location>
        <begin position="67"/>
        <end position="180"/>
    </location>
</feature>
<dbReference type="Pfam" id="PF00756">
    <property type="entry name" value="Esterase"/>
    <property type="match status" value="1"/>
</dbReference>
<dbReference type="STRING" id="1032480.MLP_27000"/>
<evidence type="ECO:0000259" key="5">
    <source>
        <dbReference type="Pfam" id="PF11806"/>
    </source>
</evidence>
<dbReference type="SUPFAM" id="SSF53474">
    <property type="entry name" value="alpha/beta-Hydrolases"/>
    <property type="match status" value="1"/>
</dbReference>
<dbReference type="GO" id="GO:0005975">
    <property type="term" value="P:carbohydrate metabolic process"/>
    <property type="evidence" value="ECO:0007669"/>
    <property type="project" value="UniProtKB-ARBA"/>
</dbReference>
<dbReference type="PANTHER" id="PTHR48098">
    <property type="entry name" value="ENTEROCHELIN ESTERASE-RELATED"/>
    <property type="match status" value="1"/>
</dbReference>
<evidence type="ECO:0000313" key="7">
    <source>
        <dbReference type="Proteomes" id="UP000007947"/>
    </source>
</evidence>
<dbReference type="Pfam" id="PF11806">
    <property type="entry name" value="Enterochelin_N"/>
    <property type="match status" value="1"/>
</dbReference>
<keyword evidence="3" id="KW-0378">Hydrolase</keyword>
<dbReference type="InterPro" id="IPR013783">
    <property type="entry name" value="Ig-like_fold"/>
</dbReference>
<evidence type="ECO:0000313" key="6">
    <source>
        <dbReference type="EMBL" id="BAK35714.1"/>
    </source>
</evidence>